<dbReference type="Proteomes" id="UP000033869">
    <property type="component" value="Unassembled WGS sequence"/>
</dbReference>
<evidence type="ECO:0000313" key="1">
    <source>
        <dbReference type="EMBL" id="KKS09067.1"/>
    </source>
</evidence>
<dbReference type="EMBL" id="LCBL01000003">
    <property type="protein sequence ID" value="KKS09067.1"/>
    <property type="molecule type" value="Genomic_DNA"/>
</dbReference>
<dbReference type="AlphaFoldDB" id="A0A0G0WAG4"/>
<proteinExistence type="predicted"/>
<evidence type="ECO:0000313" key="2">
    <source>
        <dbReference type="Proteomes" id="UP000033869"/>
    </source>
</evidence>
<accession>A0A0G0WAG4</accession>
<organism evidence="1 2">
    <name type="scientific">candidate division CPR2 bacterium GW2011_GWC1_41_48</name>
    <dbReference type="NCBI Taxonomy" id="1618344"/>
    <lineage>
        <taxon>Bacteria</taxon>
        <taxon>Bacteria division CPR2</taxon>
    </lineage>
</organism>
<sequence>MTRIGLLIIAIGLPAIAIVITPMGDLMRGITKASWAYTFTSRAHRATERAYIG</sequence>
<name>A0A0G0WAG4_UNCC2</name>
<comment type="caution">
    <text evidence="1">The sequence shown here is derived from an EMBL/GenBank/DDBJ whole genome shotgun (WGS) entry which is preliminary data.</text>
</comment>
<gene>
    <name evidence="1" type="ORF">UU65_C0003G0122</name>
</gene>
<protein>
    <submittedName>
        <fullName evidence="1">Uncharacterized protein</fullName>
    </submittedName>
</protein>
<reference evidence="1 2" key="1">
    <citation type="journal article" date="2015" name="Nature">
        <title>rRNA introns, odd ribosomes, and small enigmatic genomes across a large radiation of phyla.</title>
        <authorList>
            <person name="Brown C.T."/>
            <person name="Hug L.A."/>
            <person name="Thomas B.C."/>
            <person name="Sharon I."/>
            <person name="Castelle C.J."/>
            <person name="Singh A."/>
            <person name="Wilkins M.J."/>
            <person name="Williams K.H."/>
            <person name="Banfield J.F."/>
        </authorList>
    </citation>
    <scope>NUCLEOTIDE SEQUENCE [LARGE SCALE GENOMIC DNA]</scope>
</reference>